<dbReference type="RefSeq" id="XP_047778833.1">
    <property type="nucleotide sequence ID" value="XM_047923751.1"/>
</dbReference>
<comment type="caution">
    <text evidence="1">The sequence shown here is derived from an EMBL/GenBank/DDBJ whole genome shotgun (WGS) entry which is preliminary data.</text>
</comment>
<gene>
    <name evidence="1" type="ORF">C8Q71DRAFT_758696</name>
</gene>
<evidence type="ECO:0000313" key="2">
    <source>
        <dbReference type="Proteomes" id="UP000814176"/>
    </source>
</evidence>
<keyword evidence="2" id="KW-1185">Reference proteome</keyword>
<sequence>MLACATCCSAVRLWAVSIKFLITTAGRLLRTYSEQIRNISRERMLDASYRLLDNARRTPMTRCSRLWQPLLARPPFMRSPPFSKSHRDCVD</sequence>
<evidence type="ECO:0000313" key="1">
    <source>
        <dbReference type="EMBL" id="KAH9836595.1"/>
    </source>
</evidence>
<dbReference type="GeneID" id="72004483"/>
<proteinExistence type="predicted"/>
<name>A0ABQ8KFN2_9APHY</name>
<reference evidence="1 2" key="1">
    <citation type="journal article" date="2021" name="Environ. Microbiol.">
        <title>Gene family expansions and transcriptome signatures uncover fungal adaptations to wood decay.</title>
        <authorList>
            <person name="Hage H."/>
            <person name="Miyauchi S."/>
            <person name="Viragh M."/>
            <person name="Drula E."/>
            <person name="Min B."/>
            <person name="Chaduli D."/>
            <person name="Navarro D."/>
            <person name="Favel A."/>
            <person name="Norest M."/>
            <person name="Lesage-Meessen L."/>
            <person name="Balint B."/>
            <person name="Merenyi Z."/>
            <person name="de Eugenio L."/>
            <person name="Morin E."/>
            <person name="Martinez A.T."/>
            <person name="Baldrian P."/>
            <person name="Stursova M."/>
            <person name="Martinez M.J."/>
            <person name="Novotny C."/>
            <person name="Magnuson J.K."/>
            <person name="Spatafora J.W."/>
            <person name="Maurice S."/>
            <person name="Pangilinan J."/>
            <person name="Andreopoulos W."/>
            <person name="LaButti K."/>
            <person name="Hundley H."/>
            <person name="Na H."/>
            <person name="Kuo A."/>
            <person name="Barry K."/>
            <person name="Lipzen A."/>
            <person name="Henrissat B."/>
            <person name="Riley R."/>
            <person name="Ahrendt S."/>
            <person name="Nagy L.G."/>
            <person name="Grigoriev I.V."/>
            <person name="Martin F."/>
            <person name="Rosso M.N."/>
        </authorList>
    </citation>
    <scope>NUCLEOTIDE SEQUENCE [LARGE SCALE GENOMIC DNA]</scope>
    <source>
        <strain evidence="1 2">CIRM-BRFM 1785</strain>
    </source>
</reference>
<accession>A0ABQ8KFN2</accession>
<dbReference type="Proteomes" id="UP000814176">
    <property type="component" value="Unassembled WGS sequence"/>
</dbReference>
<evidence type="ECO:0008006" key="3">
    <source>
        <dbReference type="Google" id="ProtNLM"/>
    </source>
</evidence>
<dbReference type="EMBL" id="JADCUA010000010">
    <property type="protein sequence ID" value="KAH9836595.1"/>
    <property type="molecule type" value="Genomic_DNA"/>
</dbReference>
<protein>
    <recommendedName>
        <fullName evidence="3">Secreted protein</fullName>
    </recommendedName>
</protein>
<organism evidence="1 2">
    <name type="scientific">Rhodofomes roseus</name>
    <dbReference type="NCBI Taxonomy" id="34475"/>
    <lineage>
        <taxon>Eukaryota</taxon>
        <taxon>Fungi</taxon>
        <taxon>Dikarya</taxon>
        <taxon>Basidiomycota</taxon>
        <taxon>Agaricomycotina</taxon>
        <taxon>Agaricomycetes</taxon>
        <taxon>Polyporales</taxon>
        <taxon>Rhodofomes</taxon>
    </lineage>
</organism>